<feature type="domain" description="EF-hand" evidence="1">
    <location>
        <begin position="70"/>
        <end position="105"/>
    </location>
</feature>
<dbReference type="InterPro" id="IPR011992">
    <property type="entry name" value="EF-hand-dom_pair"/>
</dbReference>
<evidence type="ECO:0000313" key="2">
    <source>
        <dbReference type="EMBL" id="KAF0694677.1"/>
    </source>
</evidence>
<evidence type="ECO:0000313" key="3">
    <source>
        <dbReference type="EMBL" id="VFT91269.1"/>
    </source>
</evidence>
<reference evidence="3 4" key="1">
    <citation type="submission" date="2019-03" db="EMBL/GenBank/DDBJ databases">
        <authorList>
            <person name="Gaulin E."/>
            <person name="Dumas B."/>
        </authorList>
    </citation>
    <scope>NUCLEOTIDE SEQUENCE [LARGE SCALE GENOMIC DNA]</scope>
    <source>
        <strain evidence="3">CBS 568.67</strain>
    </source>
</reference>
<reference evidence="2" key="2">
    <citation type="submission" date="2019-06" db="EMBL/GenBank/DDBJ databases">
        <title>Genomics analysis of Aphanomyces spp. identifies a new class of oomycete effector associated with host adaptation.</title>
        <authorList>
            <person name="Gaulin E."/>
        </authorList>
    </citation>
    <scope>NUCLEOTIDE SEQUENCE</scope>
    <source>
        <strain evidence="2">CBS 578.67</strain>
    </source>
</reference>
<evidence type="ECO:0000259" key="1">
    <source>
        <dbReference type="PROSITE" id="PS50222"/>
    </source>
</evidence>
<protein>
    <submittedName>
        <fullName evidence="3">Aste57867_14447 protein</fullName>
    </submittedName>
</protein>
<sequence>MEELLEKRARILDSLERTAVLIKQSEGEPDGYRAAYFLQEKDDEDPLSSSFLFMPPSSTHKHEALRLSDLGRHKCAQLFHCFDDDRDGVWSFEEFKAYLFVMRKLRKQDPLTSVIENPEMWSMYMGDAYETDAKGYLTLQGFFMYREATESPEESLTDDLIRFGMNWLWEGLERHIQLQALFDAYDVDKAGKLPLSKLQYLLGEGGIVDAVVILLHAHFMCMDAILQRNRAIRLFGYKQLSRVAVHDKDHIYRGAFVALCLSMWEPPPLPTWSGVVQRLNVHAFAAVRRMNATLRKWSVWMQRAATAGMLKANRLVKTVGDNRGDYVVKLDVGNEFAPRAEAHLSYTTDCDSSATLYELGYREDGAECFTYLDFLTRPDVTDAELLSTIHAMTKLIDLGMLETLRSLPHFLKYLVVSPSKTKSQGSSVVRVVFLFTEGFDPYHVLTGLGLPESIQFEQFLSRLRWMAMFNVTPEDMLTNKRFNLAKHIGVRSALTATVGRQGCGQIVKQMCYQAKYEAASRKVEDEIIHKEQEKHNIGTKSPHERDSRTAKAWTDQRKELENHAASAWRDYADRLASFFFFTKASTASINFNVASVTKIFHRDSVLHKLFHPDELSAFVTACTSNGGLSVLWKQWHESLKQELQALADKTAAPIPGHATPAFVQDYHIHKSVVAIYDTLVANVVGLNVVKAEAGTVGFTLLLEGFNVIPLLPRVTIPSSTASPTPSPLPPP</sequence>
<name>A0A485L1I1_9STRA</name>
<evidence type="ECO:0000313" key="4">
    <source>
        <dbReference type="Proteomes" id="UP000332933"/>
    </source>
</evidence>
<gene>
    <name evidence="3" type="primary">Aste57867_14447</name>
    <name evidence="2" type="ORF">As57867_014393</name>
    <name evidence="3" type="ORF">ASTE57867_14447</name>
</gene>
<dbReference type="OrthoDB" id="26525at2759"/>
<dbReference type="EMBL" id="VJMH01005542">
    <property type="protein sequence ID" value="KAF0694677.1"/>
    <property type="molecule type" value="Genomic_DNA"/>
</dbReference>
<dbReference type="AlphaFoldDB" id="A0A485L1I1"/>
<dbReference type="SUPFAM" id="SSF47473">
    <property type="entry name" value="EF-hand"/>
    <property type="match status" value="1"/>
</dbReference>
<dbReference type="InterPro" id="IPR002048">
    <property type="entry name" value="EF_hand_dom"/>
</dbReference>
<dbReference type="PROSITE" id="PS50222">
    <property type="entry name" value="EF_HAND_2"/>
    <property type="match status" value="1"/>
</dbReference>
<keyword evidence="4" id="KW-1185">Reference proteome</keyword>
<proteinExistence type="predicted"/>
<dbReference type="EMBL" id="CAADRA010005563">
    <property type="protein sequence ID" value="VFT91269.1"/>
    <property type="molecule type" value="Genomic_DNA"/>
</dbReference>
<dbReference type="GO" id="GO:0005509">
    <property type="term" value="F:calcium ion binding"/>
    <property type="evidence" value="ECO:0007669"/>
    <property type="project" value="InterPro"/>
</dbReference>
<dbReference type="Gene3D" id="1.10.238.10">
    <property type="entry name" value="EF-hand"/>
    <property type="match status" value="1"/>
</dbReference>
<organism evidence="3 4">
    <name type="scientific">Aphanomyces stellatus</name>
    <dbReference type="NCBI Taxonomy" id="120398"/>
    <lineage>
        <taxon>Eukaryota</taxon>
        <taxon>Sar</taxon>
        <taxon>Stramenopiles</taxon>
        <taxon>Oomycota</taxon>
        <taxon>Saprolegniomycetes</taxon>
        <taxon>Saprolegniales</taxon>
        <taxon>Verrucalvaceae</taxon>
        <taxon>Aphanomyces</taxon>
    </lineage>
</organism>
<accession>A0A485L1I1</accession>
<dbReference type="Proteomes" id="UP000332933">
    <property type="component" value="Unassembled WGS sequence"/>
</dbReference>